<feature type="compositionally biased region" description="Low complexity" evidence="1">
    <location>
        <begin position="38"/>
        <end position="52"/>
    </location>
</feature>
<keyword evidence="3" id="KW-1185">Reference proteome</keyword>
<dbReference type="Proteomes" id="UP001604336">
    <property type="component" value="Unassembled WGS sequence"/>
</dbReference>
<feature type="region of interest" description="Disordered" evidence="1">
    <location>
        <begin position="91"/>
        <end position="116"/>
    </location>
</feature>
<name>A0ABD1W1C8_9LAMI</name>
<proteinExistence type="predicted"/>
<accession>A0ABD1W1C8</accession>
<feature type="compositionally biased region" description="Acidic residues" evidence="1">
    <location>
        <begin position="93"/>
        <end position="108"/>
    </location>
</feature>
<reference evidence="3" key="1">
    <citation type="submission" date="2024-07" db="EMBL/GenBank/DDBJ databases">
        <title>Two chromosome-level genome assemblies of Korean endemic species Abeliophyllum distichum and Forsythia ovata (Oleaceae).</title>
        <authorList>
            <person name="Jang H."/>
        </authorList>
    </citation>
    <scope>NUCLEOTIDE SEQUENCE [LARGE SCALE GENOMIC DNA]</scope>
</reference>
<organism evidence="2 3">
    <name type="scientific">Abeliophyllum distichum</name>
    <dbReference type="NCBI Taxonomy" id="126358"/>
    <lineage>
        <taxon>Eukaryota</taxon>
        <taxon>Viridiplantae</taxon>
        <taxon>Streptophyta</taxon>
        <taxon>Embryophyta</taxon>
        <taxon>Tracheophyta</taxon>
        <taxon>Spermatophyta</taxon>
        <taxon>Magnoliopsida</taxon>
        <taxon>eudicotyledons</taxon>
        <taxon>Gunneridae</taxon>
        <taxon>Pentapetalae</taxon>
        <taxon>asterids</taxon>
        <taxon>lamiids</taxon>
        <taxon>Lamiales</taxon>
        <taxon>Oleaceae</taxon>
        <taxon>Forsythieae</taxon>
        <taxon>Abeliophyllum</taxon>
    </lineage>
</organism>
<comment type="caution">
    <text evidence="2">The sequence shown here is derived from an EMBL/GenBank/DDBJ whole genome shotgun (WGS) entry which is preliminary data.</text>
</comment>
<evidence type="ECO:0000313" key="2">
    <source>
        <dbReference type="EMBL" id="KAL2543306.1"/>
    </source>
</evidence>
<dbReference type="AlphaFoldDB" id="A0ABD1W1C8"/>
<evidence type="ECO:0000313" key="3">
    <source>
        <dbReference type="Proteomes" id="UP001604336"/>
    </source>
</evidence>
<feature type="region of interest" description="Disordered" evidence="1">
    <location>
        <begin position="33"/>
        <end position="53"/>
    </location>
</feature>
<sequence>MTILHLYPLPSEVPPPTLKKTFPPYSAVWPPFFHRRPPNSSSTETMSSSGPSADMIAGIKNDLAEIQGFKSGLSLFSSKFTSNLLQFLREMNDTDDDDDDEDLDEENDGIVGNGNH</sequence>
<protein>
    <submittedName>
        <fullName evidence="2">Uncharacterized protein</fullName>
    </submittedName>
</protein>
<dbReference type="EMBL" id="JBFOLK010000001">
    <property type="protein sequence ID" value="KAL2543306.1"/>
    <property type="molecule type" value="Genomic_DNA"/>
</dbReference>
<evidence type="ECO:0000256" key="1">
    <source>
        <dbReference type="SAM" id="MobiDB-lite"/>
    </source>
</evidence>
<gene>
    <name evidence="2" type="ORF">Adt_04284</name>
</gene>